<evidence type="ECO:0000256" key="1">
    <source>
        <dbReference type="ARBA" id="ARBA00004123"/>
    </source>
</evidence>
<evidence type="ECO:0000313" key="14">
    <source>
        <dbReference type="EMBL" id="KAJ5172249.1"/>
    </source>
</evidence>
<dbReference type="PANTHER" id="PTHR12809:SF2">
    <property type="entry name" value="MEDIATOR OF RNA POLYMERASE II TRANSCRIPTION SUBUNIT 14"/>
    <property type="match status" value="1"/>
</dbReference>
<evidence type="ECO:0000259" key="13">
    <source>
        <dbReference type="Pfam" id="PF08638"/>
    </source>
</evidence>
<keyword evidence="5 11" id="KW-0805">Transcription regulation</keyword>
<dbReference type="GO" id="GO:0006357">
    <property type="term" value="P:regulation of transcription by RNA polymerase II"/>
    <property type="evidence" value="ECO:0007669"/>
    <property type="project" value="InterPro"/>
</dbReference>
<dbReference type="GO" id="GO:0003712">
    <property type="term" value="F:transcription coregulator activity"/>
    <property type="evidence" value="ECO:0007669"/>
    <property type="project" value="UniProtKB-UniRule"/>
</dbReference>
<feature type="compositionally biased region" description="Polar residues" evidence="12">
    <location>
        <begin position="1035"/>
        <end position="1050"/>
    </location>
</feature>
<dbReference type="Pfam" id="PF26204">
    <property type="entry name" value="Med14_fung"/>
    <property type="match status" value="1"/>
</dbReference>
<gene>
    <name evidence="14" type="ORF">N7492_004842</name>
</gene>
<reference evidence="14" key="2">
    <citation type="journal article" date="2023" name="IMA Fungus">
        <title>Comparative genomic study of the Penicillium genus elucidates a diverse pangenome and 15 lateral gene transfer events.</title>
        <authorList>
            <person name="Petersen C."/>
            <person name="Sorensen T."/>
            <person name="Nielsen M.R."/>
            <person name="Sondergaard T.E."/>
            <person name="Sorensen J.L."/>
            <person name="Fitzpatrick D.A."/>
            <person name="Frisvad J.C."/>
            <person name="Nielsen K.L."/>
        </authorList>
    </citation>
    <scope>NUCLEOTIDE SEQUENCE</scope>
    <source>
        <strain evidence="14">IBT 21917</strain>
    </source>
</reference>
<proteinExistence type="inferred from homology"/>
<dbReference type="GO" id="GO:0070847">
    <property type="term" value="C:core mediator complex"/>
    <property type="evidence" value="ECO:0007669"/>
    <property type="project" value="TreeGrafter"/>
</dbReference>
<dbReference type="InterPro" id="IPR013947">
    <property type="entry name" value="Mediator_Med14"/>
</dbReference>
<dbReference type="Pfam" id="PF08638">
    <property type="entry name" value="Med14"/>
    <property type="match status" value="1"/>
</dbReference>
<feature type="region of interest" description="Disordered" evidence="12">
    <location>
        <begin position="1"/>
        <end position="34"/>
    </location>
</feature>
<dbReference type="GO" id="GO:0016592">
    <property type="term" value="C:mediator complex"/>
    <property type="evidence" value="ECO:0007669"/>
    <property type="project" value="UniProtKB-UniRule"/>
</dbReference>
<evidence type="ECO:0000256" key="6">
    <source>
        <dbReference type="ARBA" id="ARBA00023159"/>
    </source>
</evidence>
<dbReference type="EMBL" id="JAPQKO010000003">
    <property type="protein sequence ID" value="KAJ5172249.1"/>
    <property type="molecule type" value="Genomic_DNA"/>
</dbReference>
<evidence type="ECO:0000256" key="2">
    <source>
        <dbReference type="ARBA" id="ARBA00007813"/>
    </source>
</evidence>
<evidence type="ECO:0000256" key="10">
    <source>
        <dbReference type="ARBA" id="ARBA00032007"/>
    </source>
</evidence>
<evidence type="ECO:0000256" key="4">
    <source>
        <dbReference type="ARBA" id="ARBA00019619"/>
    </source>
</evidence>
<comment type="subcellular location">
    <subcellularLocation>
        <location evidence="1 11">Nucleus</location>
    </subcellularLocation>
</comment>
<keyword evidence="15" id="KW-1185">Reference proteome</keyword>
<evidence type="ECO:0000313" key="15">
    <source>
        <dbReference type="Proteomes" id="UP001146351"/>
    </source>
</evidence>
<evidence type="ECO:0000256" key="5">
    <source>
        <dbReference type="ARBA" id="ARBA00023015"/>
    </source>
</evidence>
<dbReference type="OrthoDB" id="205099at2759"/>
<comment type="similarity">
    <text evidence="2 11">Belongs to the Mediator complex subunit 14 family.</text>
</comment>
<evidence type="ECO:0000256" key="9">
    <source>
        <dbReference type="ARBA" id="ARBA00025687"/>
    </source>
</evidence>
<keyword evidence="8 11" id="KW-0539">Nucleus</keyword>
<evidence type="ECO:0000256" key="3">
    <source>
        <dbReference type="ARBA" id="ARBA00011837"/>
    </source>
</evidence>
<dbReference type="AlphaFoldDB" id="A0A9W9IAL4"/>
<protein>
    <recommendedName>
        <fullName evidence="4 11">Mediator of RNA polymerase II transcription subunit 14</fullName>
    </recommendedName>
    <alternativeName>
        <fullName evidence="10 11">Mediator complex subunit 14</fullName>
    </alternativeName>
</protein>
<reference evidence="14" key="1">
    <citation type="submission" date="2022-11" db="EMBL/GenBank/DDBJ databases">
        <authorList>
            <person name="Petersen C."/>
        </authorList>
    </citation>
    <scope>NUCLEOTIDE SEQUENCE</scope>
    <source>
        <strain evidence="14">IBT 21917</strain>
    </source>
</reference>
<comment type="caution">
    <text evidence="14">The sequence shown here is derived from an EMBL/GenBank/DDBJ whole genome shotgun (WGS) entry which is preliminary data.</text>
</comment>
<keyword evidence="7 11" id="KW-0804">Transcription</keyword>
<evidence type="ECO:0000256" key="8">
    <source>
        <dbReference type="ARBA" id="ARBA00023242"/>
    </source>
</evidence>
<dbReference type="Proteomes" id="UP001146351">
    <property type="component" value="Unassembled WGS sequence"/>
</dbReference>
<dbReference type="PANTHER" id="PTHR12809">
    <property type="entry name" value="MEDIATOR COMPLEX SUBUNIT"/>
    <property type="match status" value="1"/>
</dbReference>
<feature type="domain" description="Mediator complex subunit MED14 N-terminal" evidence="13">
    <location>
        <begin position="76"/>
        <end position="284"/>
    </location>
</feature>
<feature type="region of interest" description="Disordered" evidence="12">
    <location>
        <begin position="1026"/>
        <end position="1067"/>
    </location>
</feature>
<organism evidence="14 15">
    <name type="scientific">Penicillium capsulatum</name>
    <dbReference type="NCBI Taxonomy" id="69766"/>
    <lineage>
        <taxon>Eukaryota</taxon>
        <taxon>Fungi</taxon>
        <taxon>Dikarya</taxon>
        <taxon>Ascomycota</taxon>
        <taxon>Pezizomycotina</taxon>
        <taxon>Eurotiomycetes</taxon>
        <taxon>Eurotiomycetidae</taxon>
        <taxon>Eurotiales</taxon>
        <taxon>Aspergillaceae</taxon>
        <taxon>Penicillium</taxon>
    </lineage>
</organism>
<name>A0A9W9IAL4_9EURO</name>
<evidence type="ECO:0000256" key="12">
    <source>
        <dbReference type="SAM" id="MobiDB-lite"/>
    </source>
</evidence>
<comment type="subunit">
    <text evidence="3 11">Component of the Mediator complex.</text>
</comment>
<keyword evidence="6 11" id="KW-0010">Activator</keyword>
<comment type="function">
    <text evidence="9 11">Component of the Mediator complex, a coactivator involved in the regulated transcription of nearly all RNA polymerase II-dependent genes. Mediator functions as a bridge to convey information from gene-specific regulatory proteins to the basal RNA polymerase II transcription machinery. Mediator is recruited to promoters by direct interactions with regulatory proteins and serves as a scaffold for the assembly of a functional preinitiation complex with RNA polymerase II and the general transcription factors.</text>
</comment>
<evidence type="ECO:0000256" key="11">
    <source>
        <dbReference type="RuleBase" id="RU365082"/>
    </source>
</evidence>
<dbReference type="InterPro" id="IPR055122">
    <property type="entry name" value="Med14_N"/>
</dbReference>
<accession>A0A9W9IAL4</accession>
<evidence type="ECO:0000256" key="7">
    <source>
        <dbReference type="ARBA" id="ARBA00023163"/>
    </source>
</evidence>
<sequence>MPGVIMDNANVEGSMRRPGLPEATNGTSNSLGNHEKASQLPISLNGPVHTNGTGQSLKAGDAALAPFELPHITQGFFPLGMLVNRAVQQCWVDLSELITELAAIQVSNEHLPSAVTNGKAPGNQSAENVHKKMRILDFVHAKRAEFIKLLVLSQWSRQAAEVGRLIDIQGFIRTRHQAYTAAVQFVGEMKRDLVRAQVANPDLKTSLEVLSKGRVTTLPDLGYKPPKPLSARATLQKLHKINRLISTRLALYDTVPTPLRKYRVHDGRVTFTVPGEFELDLSIAEEAKASQFFFVDIRFLFSPSSPVPKGRIFDELDAKVNEILHNDGLMGCFSFLHGLVLTNKVNTLFRQASDLARGLWSDALRVEFLHRTLVVQYWPTRTGPKSWLEIGVQRGHRSGETYDTNDKVSRLGLRWMRDGQQANSDAIQFDRDLLSMEHILRSVIAQHTSHILSAAYAAIKRHLLFSSHLLSLRAQLSPTEPGDCFISVQLTASRHLRVSMESLSGAIILSGVPGRPERSEMERSQHKSAVEELLLRVSRLRCSTAVDEIETGTKALGLESVRQRALAIDTRRLFPPNVLRATFFAHPLWDRDWAAVATSSMDGDAWWLVPLRSAKTSRGTPFDATSASSNHPPVAHCVSHHSLFSKRQLDSATCADMIHGLTGILAMYANAQCLADIPNVHLQPSLEELQLNAVFQVPGLHFQYTAMALPEALRMTLPLGLEKGPYLHTNISLTYHGMDRASESCVLVAQGSLRRPIKALVPLVSKADPNLLIQKQGGAFALRLLVPAGRSVVVTLFEQLQRFECVLSILQSLVQKGMEPRSISLSHVLFLYGPDKKFSARFGIDVTDTRPSASTKMAQSLSKAEPLFQLRLGVRFDAPSPHRRIQEPLTVSLNQRFGETGVESVLASMSETFPLLQCLDRIMNLTQSGSSIVHVTVRSPTLYRFHYPFLKACFQLSTRPRQNRTVWLLEDANKVEPGSQVSTTVRESIYNSRGDGWQGMGDGALSVLGKVGNLLSELHRCLGNCPPEPVREQNETQVQNGTANQRSQQGPAVPLAQPPQAEMSAKANVITID</sequence>